<gene>
    <name evidence="2" type="ORF">Cst04h_02180</name>
    <name evidence="3" type="ORF">Cst04h_28830</name>
</gene>
<dbReference type="EMBL" id="BJLD01000016">
    <property type="protein sequence ID" value="GEA44713.1"/>
    <property type="molecule type" value="Genomic_DNA"/>
</dbReference>
<accession>A0AAQ1TX74</accession>
<evidence type="ECO:0000313" key="4">
    <source>
        <dbReference type="Proteomes" id="UP000315234"/>
    </source>
</evidence>
<dbReference type="Proteomes" id="UP000315234">
    <property type="component" value="Unassembled WGS sequence"/>
</dbReference>
<evidence type="ECO:0000313" key="2">
    <source>
        <dbReference type="EMBL" id="GEA42048.1"/>
    </source>
</evidence>
<sequence length="190" mass="20517">MAVAKAPSSFDLNSTLARDWALQVNTGTKDSPKWVYVRGLSQFAPQTSPTMQDDSDIDSKGYKSQIATAIEMTFKGEGKRKGEKSGETFKQDPGQAYLREAGRKMGLDNVVQARCWRTDGVQEGYESYFSVQWEDNAGGNEDLDSFSFTLMSRGEPMGIKPVTDASATSVPAGESATGPGVSDTGRSGEM</sequence>
<evidence type="ECO:0000313" key="3">
    <source>
        <dbReference type="EMBL" id="GEA44713.1"/>
    </source>
</evidence>
<proteinExistence type="predicted"/>
<dbReference type="AlphaFoldDB" id="A0AAQ1TX74"/>
<dbReference type="NCBIfam" id="NF047353">
    <property type="entry name" value="tube_lmo2291"/>
    <property type="match status" value="1"/>
</dbReference>
<comment type="caution">
    <text evidence="3">The sequence shown here is derived from an EMBL/GenBank/DDBJ whole genome shotgun (WGS) entry which is preliminary data.</text>
</comment>
<evidence type="ECO:0000256" key="1">
    <source>
        <dbReference type="SAM" id="MobiDB-lite"/>
    </source>
</evidence>
<dbReference type="EMBL" id="BJLD01000001">
    <property type="protein sequence ID" value="GEA42048.1"/>
    <property type="molecule type" value="Genomic_DNA"/>
</dbReference>
<reference evidence="3 4" key="1">
    <citation type="submission" date="2019-06" db="EMBL/GenBank/DDBJ databases">
        <title>Draft genome sequence of Corynebacterium striatum NBRC 15291.</title>
        <authorList>
            <person name="Miura T."/>
            <person name="Furukawa M."/>
            <person name="Shimamura M."/>
            <person name="Ohyama Y."/>
            <person name="Yamazoe A."/>
            <person name="Kawasaki H."/>
        </authorList>
    </citation>
    <scope>NUCLEOTIDE SEQUENCE [LARGE SCALE GENOMIC DNA]</scope>
    <source>
        <strain evidence="3 4">NBRC 15291</strain>
    </source>
</reference>
<dbReference type="RefSeq" id="WP_005529660.1">
    <property type="nucleotide sequence ID" value="NZ_BJLD01000001.1"/>
</dbReference>
<protein>
    <submittedName>
        <fullName evidence="3">Uncharacterized protein</fullName>
    </submittedName>
</protein>
<organism evidence="3 4">
    <name type="scientific">Corynebacterium striatum</name>
    <dbReference type="NCBI Taxonomy" id="43770"/>
    <lineage>
        <taxon>Bacteria</taxon>
        <taxon>Bacillati</taxon>
        <taxon>Actinomycetota</taxon>
        <taxon>Actinomycetes</taxon>
        <taxon>Mycobacteriales</taxon>
        <taxon>Corynebacteriaceae</taxon>
        <taxon>Corynebacterium</taxon>
    </lineage>
</organism>
<name>A0AAQ1TX74_CORST</name>
<feature type="region of interest" description="Disordered" evidence="1">
    <location>
        <begin position="159"/>
        <end position="190"/>
    </location>
</feature>